<protein>
    <recommendedName>
        <fullName evidence="1">Knr4/Smi1-like domain-containing protein</fullName>
    </recommendedName>
</protein>
<dbReference type="Gene3D" id="3.40.1580.10">
    <property type="entry name" value="SMI1/KNR4-like"/>
    <property type="match status" value="1"/>
</dbReference>
<dbReference type="SUPFAM" id="SSF160631">
    <property type="entry name" value="SMI1/KNR4-like"/>
    <property type="match status" value="1"/>
</dbReference>
<dbReference type="InterPro" id="IPR018958">
    <property type="entry name" value="Knr4/Smi1-like_dom"/>
</dbReference>
<dbReference type="Pfam" id="PF09346">
    <property type="entry name" value="SMI1_KNR4"/>
    <property type="match status" value="1"/>
</dbReference>
<name>A0A7W7RQ09_9ACTN</name>
<dbReference type="Proteomes" id="UP000534286">
    <property type="component" value="Unassembled WGS sequence"/>
</dbReference>
<evidence type="ECO:0000313" key="2">
    <source>
        <dbReference type="EMBL" id="MBB4936069.1"/>
    </source>
</evidence>
<dbReference type="EMBL" id="JACHJU010000001">
    <property type="protein sequence ID" value="MBB4936069.1"/>
    <property type="molecule type" value="Genomic_DNA"/>
</dbReference>
<proteinExistence type="predicted"/>
<feature type="domain" description="Knr4/Smi1-like" evidence="1">
    <location>
        <begin position="68"/>
        <end position="146"/>
    </location>
</feature>
<reference evidence="2 3" key="1">
    <citation type="submission" date="2020-08" db="EMBL/GenBank/DDBJ databases">
        <title>Sequencing the genomes of 1000 actinobacteria strains.</title>
        <authorList>
            <person name="Klenk H.-P."/>
        </authorList>
    </citation>
    <scope>NUCLEOTIDE SEQUENCE [LARGE SCALE GENOMIC DNA]</scope>
    <source>
        <strain evidence="2 3">DSM 43023</strain>
    </source>
</reference>
<dbReference type="RefSeq" id="WP_184752399.1">
    <property type="nucleotide sequence ID" value="NZ_BAABEK010000002.1"/>
</dbReference>
<sequence>MTAISARSVGGLCWDERDITDMEECRVDRAAWKPFLRRWSGEWLAVYDVEPHSAFEEPVSDGWLGFPPASAEQVAAAEARLGCVLPRSFREFLLTTDGWRDAGRFVHRLCGTGDIGWLRDLDSPWAEDCYDIDDEDDEEDVAVLLG</sequence>
<dbReference type="SMART" id="SM00860">
    <property type="entry name" value="SMI1_KNR4"/>
    <property type="match status" value="1"/>
</dbReference>
<organism evidence="2 3">
    <name type="scientific">Streptosporangium album</name>
    <dbReference type="NCBI Taxonomy" id="47479"/>
    <lineage>
        <taxon>Bacteria</taxon>
        <taxon>Bacillati</taxon>
        <taxon>Actinomycetota</taxon>
        <taxon>Actinomycetes</taxon>
        <taxon>Streptosporangiales</taxon>
        <taxon>Streptosporangiaceae</taxon>
        <taxon>Streptosporangium</taxon>
    </lineage>
</organism>
<dbReference type="InterPro" id="IPR037883">
    <property type="entry name" value="Knr4/Smi1-like_sf"/>
</dbReference>
<keyword evidence="3" id="KW-1185">Reference proteome</keyword>
<comment type="caution">
    <text evidence="2">The sequence shown here is derived from an EMBL/GenBank/DDBJ whole genome shotgun (WGS) entry which is preliminary data.</text>
</comment>
<accession>A0A7W7RQ09</accession>
<dbReference type="AlphaFoldDB" id="A0A7W7RQ09"/>
<gene>
    <name evidence="2" type="ORF">FHR32_000374</name>
</gene>
<evidence type="ECO:0000313" key="3">
    <source>
        <dbReference type="Proteomes" id="UP000534286"/>
    </source>
</evidence>
<evidence type="ECO:0000259" key="1">
    <source>
        <dbReference type="SMART" id="SM00860"/>
    </source>
</evidence>